<organism evidence="1 2">
    <name type="scientific">Piscirickettsia litoralis</name>
    <dbReference type="NCBI Taxonomy" id="1891921"/>
    <lineage>
        <taxon>Bacteria</taxon>
        <taxon>Pseudomonadati</taxon>
        <taxon>Pseudomonadota</taxon>
        <taxon>Gammaproteobacteria</taxon>
        <taxon>Thiotrichales</taxon>
        <taxon>Piscirickettsiaceae</taxon>
        <taxon>Piscirickettsia</taxon>
    </lineage>
</organism>
<dbReference type="EMBL" id="MDTU01000001">
    <property type="protein sequence ID" value="ODN42570.1"/>
    <property type="molecule type" value="Genomic_DNA"/>
</dbReference>
<evidence type="ECO:0000313" key="1">
    <source>
        <dbReference type="EMBL" id="ODN42570.1"/>
    </source>
</evidence>
<evidence type="ECO:0000313" key="2">
    <source>
        <dbReference type="Proteomes" id="UP000094329"/>
    </source>
</evidence>
<comment type="caution">
    <text evidence="1">The sequence shown here is derived from an EMBL/GenBank/DDBJ whole genome shotgun (WGS) entry which is preliminary data.</text>
</comment>
<keyword evidence="2" id="KW-1185">Reference proteome</keyword>
<sequence length="203" mass="21983">MYSKIDFIEGKVGVESNTLHITVDSNGPLSGPAASYSADSGLYFKKFTFNGDAPSQNLKVYDGGKTESEDAAFIVKEMVIPVYEENSARMGMISGLVHKQANKQFKASVFTELKNGVVFKFSEANTNQFCHPVGDSGTSSSWYQGVDLTDELSFVANGHDSITVSDHGDYLELTMQGTITTNVDIKLMDGNDVNIVVPVASQK</sequence>
<gene>
    <name evidence="1" type="ORF">BGC07_06035</name>
</gene>
<proteinExistence type="predicted"/>
<dbReference type="RefSeq" id="WP_069312367.1">
    <property type="nucleotide sequence ID" value="NZ_MDTU01000001.1"/>
</dbReference>
<protein>
    <submittedName>
        <fullName evidence="1">Uncharacterized protein</fullName>
    </submittedName>
</protein>
<reference evidence="1 2" key="1">
    <citation type="submission" date="2016-08" db="EMBL/GenBank/DDBJ databases">
        <title>Draft genome sequence of Candidatus Piscirickettsia litoralis, from seawater.</title>
        <authorList>
            <person name="Wan X."/>
            <person name="Lee A.J."/>
            <person name="Hou S."/>
            <person name="Donachie S.P."/>
        </authorList>
    </citation>
    <scope>NUCLEOTIDE SEQUENCE [LARGE SCALE GENOMIC DNA]</scope>
    <source>
        <strain evidence="1 2">Y2</strain>
    </source>
</reference>
<name>A0ABX3A246_9GAMM</name>
<accession>A0ABX3A246</accession>
<dbReference type="Proteomes" id="UP000094329">
    <property type="component" value="Unassembled WGS sequence"/>
</dbReference>